<organism evidence="3 4">
    <name type="scientific">Pristionchus fissidentatus</name>
    <dbReference type="NCBI Taxonomy" id="1538716"/>
    <lineage>
        <taxon>Eukaryota</taxon>
        <taxon>Metazoa</taxon>
        <taxon>Ecdysozoa</taxon>
        <taxon>Nematoda</taxon>
        <taxon>Chromadorea</taxon>
        <taxon>Rhabditida</taxon>
        <taxon>Rhabditina</taxon>
        <taxon>Diplogasteromorpha</taxon>
        <taxon>Diplogasteroidea</taxon>
        <taxon>Neodiplogasteridae</taxon>
        <taxon>Pristionchus</taxon>
    </lineage>
</organism>
<dbReference type="SUPFAM" id="SSF81383">
    <property type="entry name" value="F-box domain"/>
    <property type="match status" value="1"/>
</dbReference>
<dbReference type="Proteomes" id="UP001432322">
    <property type="component" value="Unassembled WGS sequence"/>
</dbReference>
<feature type="compositionally biased region" description="Basic and acidic residues" evidence="1">
    <location>
        <begin position="15"/>
        <end position="33"/>
    </location>
</feature>
<gene>
    <name evidence="3" type="ORF">PFISCL1PPCAC_25021</name>
</gene>
<dbReference type="InterPro" id="IPR032675">
    <property type="entry name" value="LRR_dom_sf"/>
</dbReference>
<feature type="domain" description="F-box" evidence="2">
    <location>
        <begin position="76"/>
        <end position="124"/>
    </location>
</feature>
<dbReference type="InterPro" id="IPR001810">
    <property type="entry name" value="F-box_dom"/>
</dbReference>
<dbReference type="Pfam" id="PF00646">
    <property type="entry name" value="F-box"/>
    <property type="match status" value="1"/>
</dbReference>
<proteinExistence type="predicted"/>
<comment type="caution">
    <text evidence="3">The sequence shown here is derived from an EMBL/GenBank/DDBJ whole genome shotgun (WGS) entry which is preliminary data.</text>
</comment>
<dbReference type="EMBL" id="BTSY01000006">
    <property type="protein sequence ID" value="GMT33724.1"/>
    <property type="molecule type" value="Genomic_DNA"/>
</dbReference>
<dbReference type="InterPro" id="IPR036047">
    <property type="entry name" value="F-box-like_dom_sf"/>
</dbReference>
<keyword evidence="4" id="KW-1185">Reference proteome</keyword>
<sequence>MDDISRSERLLVERLKLGEEQATHTGKLPDDKYSCSTNPPSSSEMRRPVILEADRLSFSPEPRDSLDPWYPPLDGSSPFHEFPNDGFLKILEYLTLVERTKLSRTCRRFYGIITDKKVAAMRDITVINLFQRRVWERSVRNNTTNRMTMFDLDSSADIRSFLKHVKKVDCLKIWYHDSAFVDTALDAIDESVIIRSIDIYPYNDQVATDKVAEVFPKILTLTMRPHGQTFFWKGLGIHSLPNFSNLTTLMLDSFEVLPPFAFPPSIKTLDFAHRKLEDMHFFDALDGLDLEMLSLSHIRLGRRGNFAPMEKLVSAISKMKRLEGLMFKFCHLDVPMWVLNFNKLRLRHIHFDLCYDVDYSVMETFVRLSQKTMKSVSVNVLFDDDSQFHNTLNITPLLKQLGVTLSFSLMQKDIPQHNNKNVEFVPDQNNPNPMPAIPSELREVLSRFEASYLIKDDFLRILFSKVCNNLQECKFVATKALNDDIMEFISVNCPNLRKLTVISCEETTEEGLLAFAQNILLRRTSAPLKIMYKNNGSIVRVYGELYLRDDIKDFVVQYQTKTFPGNLSFTTGETLFYKHRDDDRTIIIKNHTPNDSSLLFGLVIDLETEMLEGDPEADKITKVVEENSEQMSLFDLTKNLVLDDLDERPGEGDHA</sequence>
<dbReference type="Gene3D" id="3.80.10.10">
    <property type="entry name" value="Ribonuclease Inhibitor"/>
    <property type="match status" value="2"/>
</dbReference>
<dbReference type="SUPFAM" id="SSF52047">
    <property type="entry name" value="RNI-like"/>
    <property type="match status" value="1"/>
</dbReference>
<dbReference type="PROSITE" id="PS50181">
    <property type="entry name" value="FBOX"/>
    <property type="match status" value="1"/>
</dbReference>
<protein>
    <recommendedName>
        <fullName evidence="2">F-box domain-containing protein</fullName>
    </recommendedName>
</protein>
<feature type="compositionally biased region" description="Polar residues" evidence="1">
    <location>
        <begin position="34"/>
        <end position="43"/>
    </location>
</feature>
<feature type="region of interest" description="Disordered" evidence="1">
    <location>
        <begin position="15"/>
        <end position="46"/>
    </location>
</feature>
<evidence type="ECO:0000256" key="1">
    <source>
        <dbReference type="SAM" id="MobiDB-lite"/>
    </source>
</evidence>
<evidence type="ECO:0000259" key="2">
    <source>
        <dbReference type="PROSITE" id="PS50181"/>
    </source>
</evidence>
<name>A0AAV5WNL6_9BILA</name>
<evidence type="ECO:0000313" key="4">
    <source>
        <dbReference type="Proteomes" id="UP001432322"/>
    </source>
</evidence>
<evidence type="ECO:0000313" key="3">
    <source>
        <dbReference type="EMBL" id="GMT33724.1"/>
    </source>
</evidence>
<accession>A0AAV5WNL6</accession>
<dbReference type="AlphaFoldDB" id="A0AAV5WNL6"/>
<reference evidence="3" key="1">
    <citation type="submission" date="2023-10" db="EMBL/GenBank/DDBJ databases">
        <title>Genome assembly of Pristionchus species.</title>
        <authorList>
            <person name="Yoshida K."/>
            <person name="Sommer R.J."/>
        </authorList>
    </citation>
    <scope>NUCLEOTIDE SEQUENCE</scope>
    <source>
        <strain evidence="3">RS5133</strain>
    </source>
</reference>